<dbReference type="OrthoDB" id="900053at2"/>
<proteinExistence type="predicted"/>
<reference evidence="3 4" key="1">
    <citation type="submission" date="2019-07" db="EMBL/GenBank/DDBJ databases">
        <title>Genomic Encyclopedia of Type Strains, Phase I: the one thousand microbial genomes (KMG-I) project.</title>
        <authorList>
            <person name="Kyrpides N."/>
        </authorList>
    </citation>
    <scope>NUCLEOTIDE SEQUENCE [LARGE SCALE GENOMIC DNA]</scope>
    <source>
        <strain evidence="3 4">DSM 16647</strain>
    </source>
</reference>
<gene>
    <name evidence="3" type="ORF">LZ11_01766</name>
</gene>
<evidence type="ECO:0000313" key="4">
    <source>
        <dbReference type="Proteomes" id="UP000322294"/>
    </source>
</evidence>
<dbReference type="AlphaFoldDB" id="A0A5S5AMM0"/>
<organism evidence="3 4">
    <name type="scientific">Thermosediminibacter litoriperuensis</name>
    <dbReference type="NCBI Taxonomy" id="291989"/>
    <lineage>
        <taxon>Bacteria</taxon>
        <taxon>Bacillati</taxon>
        <taxon>Bacillota</taxon>
        <taxon>Clostridia</taxon>
        <taxon>Thermosediminibacterales</taxon>
        <taxon>Thermosediminibacteraceae</taxon>
        <taxon>Thermosediminibacter</taxon>
    </lineage>
</organism>
<keyword evidence="1" id="KW-0677">Repeat</keyword>
<dbReference type="Pfam" id="PF00395">
    <property type="entry name" value="SLH"/>
    <property type="match status" value="3"/>
</dbReference>
<name>A0A5S5AMM0_9FIRM</name>
<evidence type="ECO:0000313" key="3">
    <source>
        <dbReference type="EMBL" id="TYP52422.1"/>
    </source>
</evidence>
<feature type="domain" description="SLH" evidence="2">
    <location>
        <begin position="228"/>
        <end position="288"/>
    </location>
</feature>
<feature type="domain" description="SLH" evidence="2">
    <location>
        <begin position="296"/>
        <end position="354"/>
    </location>
</feature>
<accession>A0A5S5AMM0</accession>
<feature type="domain" description="SLH" evidence="2">
    <location>
        <begin position="164"/>
        <end position="227"/>
    </location>
</feature>
<dbReference type="InterPro" id="IPR051465">
    <property type="entry name" value="Cell_Envelope_Struct_Comp"/>
</dbReference>
<dbReference type="PANTHER" id="PTHR43308:SF5">
    <property type="entry name" value="S-LAYER PROTEIN _ PEPTIDOGLYCAN ENDO-BETA-N-ACETYLGLUCOSAMINIDASE"/>
    <property type="match status" value="1"/>
</dbReference>
<dbReference type="InterPro" id="IPR001119">
    <property type="entry name" value="SLH_dom"/>
</dbReference>
<keyword evidence="4" id="KW-1185">Reference proteome</keyword>
<evidence type="ECO:0000259" key="2">
    <source>
        <dbReference type="PROSITE" id="PS51272"/>
    </source>
</evidence>
<dbReference type="Proteomes" id="UP000322294">
    <property type="component" value="Unassembled WGS sequence"/>
</dbReference>
<evidence type="ECO:0000256" key="1">
    <source>
        <dbReference type="ARBA" id="ARBA00022737"/>
    </source>
</evidence>
<dbReference type="PROSITE" id="PS51272">
    <property type="entry name" value="SLH"/>
    <property type="match status" value="3"/>
</dbReference>
<protein>
    <submittedName>
        <fullName evidence="3">S-layer family protein</fullName>
    </submittedName>
</protein>
<comment type="caution">
    <text evidence="3">The sequence shown here is derived from an EMBL/GenBank/DDBJ whole genome shotgun (WGS) entry which is preliminary data.</text>
</comment>
<dbReference type="RefSeq" id="WP_148867488.1">
    <property type="nucleotide sequence ID" value="NZ_VNHO01000019.1"/>
</dbReference>
<dbReference type="PANTHER" id="PTHR43308">
    <property type="entry name" value="OUTER MEMBRANE PROTEIN ALPHA-RELATED"/>
    <property type="match status" value="1"/>
</dbReference>
<sequence length="354" mass="39430">MGFKKSLIAAVLLIFLLFLSSSFNRSTAIELDEGLIDLAFEKLKNLDPADKSDAIYLLEIFFKSEQGLEDLKDSLPDVMALVLGENYQDLLSKYGLSLGRLKSDIDDLKKWSKEDRLKLLDLIEKSDKEGVKALIKKYEGGDDAAPGGGGIPREPVQNQPVFPEISIKFSDVENHWARTYIEYIASKGIIKGKAQGMFAPEDRVTRAEFTAMLVRLLKLEDKETVQNLPFTDVLPDDWFYSTVRAAYNSGLARGTGDEFNPNSLITRQEMAVLVTRAASIVNKSAFVDSVEVEKILSAYKDRDRISEWAKTEIAVAVKLGLIRGVGTDILAPGETATRAQAATVIYNLYRLIYE</sequence>
<dbReference type="EMBL" id="VNHO01000019">
    <property type="protein sequence ID" value="TYP52422.1"/>
    <property type="molecule type" value="Genomic_DNA"/>
</dbReference>